<evidence type="ECO:0000313" key="1">
    <source>
        <dbReference type="EMBL" id="JAH07552.1"/>
    </source>
</evidence>
<protein>
    <submittedName>
        <fullName evidence="1">Uncharacterized protein</fullName>
    </submittedName>
</protein>
<dbReference type="EMBL" id="GBXM01101025">
    <property type="protein sequence ID" value="JAH07552.1"/>
    <property type="molecule type" value="Transcribed_RNA"/>
</dbReference>
<accession>A0A0E9PTD7</accession>
<organism evidence="1">
    <name type="scientific">Anguilla anguilla</name>
    <name type="common">European freshwater eel</name>
    <name type="synonym">Muraena anguilla</name>
    <dbReference type="NCBI Taxonomy" id="7936"/>
    <lineage>
        <taxon>Eukaryota</taxon>
        <taxon>Metazoa</taxon>
        <taxon>Chordata</taxon>
        <taxon>Craniata</taxon>
        <taxon>Vertebrata</taxon>
        <taxon>Euteleostomi</taxon>
        <taxon>Actinopterygii</taxon>
        <taxon>Neopterygii</taxon>
        <taxon>Teleostei</taxon>
        <taxon>Anguilliformes</taxon>
        <taxon>Anguillidae</taxon>
        <taxon>Anguilla</taxon>
    </lineage>
</organism>
<proteinExistence type="predicted"/>
<reference evidence="1" key="1">
    <citation type="submission" date="2014-11" db="EMBL/GenBank/DDBJ databases">
        <authorList>
            <person name="Amaro Gonzalez C."/>
        </authorList>
    </citation>
    <scope>NUCLEOTIDE SEQUENCE</scope>
</reference>
<dbReference type="AlphaFoldDB" id="A0A0E9PTD7"/>
<reference evidence="1" key="2">
    <citation type="journal article" date="2015" name="Fish Shellfish Immunol.">
        <title>Early steps in the European eel (Anguilla anguilla)-Vibrio vulnificus interaction in the gills: Role of the RtxA13 toxin.</title>
        <authorList>
            <person name="Callol A."/>
            <person name="Pajuelo D."/>
            <person name="Ebbesson L."/>
            <person name="Teles M."/>
            <person name="MacKenzie S."/>
            <person name="Amaro C."/>
        </authorList>
    </citation>
    <scope>NUCLEOTIDE SEQUENCE</scope>
</reference>
<sequence length="61" mass="7032">MSYADIKAPDHIYDALKGNGSTDTKRCVENTRHPLELTICTPHEETNFQHFPLHLIIKQQN</sequence>
<name>A0A0E9PTD7_ANGAN</name>